<protein>
    <submittedName>
        <fullName evidence="2">Uncharacterized protein</fullName>
    </submittedName>
</protein>
<dbReference type="AlphaFoldDB" id="A0A090QQW3"/>
<evidence type="ECO:0000313" key="2">
    <source>
        <dbReference type="EMBL" id="GAL05525.1"/>
    </source>
</evidence>
<accession>A0A090QQW3</accession>
<comment type="caution">
    <text evidence="2">The sequence shown here is derived from an EMBL/GenBank/DDBJ whole genome shotgun (WGS) entry which is preliminary data.</text>
</comment>
<dbReference type="Proteomes" id="UP000029227">
    <property type="component" value="Unassembled WGS sequence"/>
</dbReference>
<reference evidence="2 3" key="1">
    <citation type="journal article" date="2014" name="Genome Announc.">
        <title>Draft Genome Sequences of Two Vibrionaceae Species, Vibrio ponticus C121 and Photobacterium aphoticum C119, Isolated as Coral Reef Microbiota.</title>
        <authorList>
            <person name="Al-saari N."/>
            <person name="Meirelles P.M."/>
            <person name="Mino S."/>
            <person name="Suda W."/>
            <person name="Oshima K."/>
            <person name="Hattori M."/>
            <person name="Ohkuma M."/>
            <person name="Thompson F.L."/>
            <person name="Gomez-Gil B."/>
            <person name="Sawabe T."/>
            <person name="Sawabe T."/>
        </authorList>
    </citation>
    <scope>NUCLEOTIDE SEQUENCE [LARGE SCALE GENOMIC DNA]</scope>
    <source>
        <strain evidence="2 3">JCM 19237</strain>
    </source>
</reference>
<gene>
    <name evidence="2" type="ORF">JCM19237_615</name>
</gene>
<keyword evidence="1" id="KW-0472">Membrane</keyword>
<dbReference type="eggNOG" id="ENOG5031MWP">
    <property type="taxonomic scope" value="Bacteria"/>
</dbReference>
<keyword evidence="1" id="KW-1133">Transmembrane helix</keyword>
<sequence>MSDVPVSVTNVAEVVQPVAESSGSIWGYVAGGVALLILAGYFGYKKINKPAFIINQVRKRNLKEIKKLGMENSEFVVDLDRLLDSVLTYANENGKTGGDVVKIISH</sequence>
<feature type="transmembrane region" description="Helical" evidence="1">
    <location>
        <begin position="25"/>
        <end position="44"/>
    </location>
</feature>
<evidence type="ECO:0000313" key="3">
    <source>
        <dbReference type="Proteomes" id="UP000029227"/>
    </source>
</evidence>
<dbReference type="EMBL" id="BBMN01000007">
    <property type="protein sequence ID" value="GAL05525.1"/>
    <property type="molecule type" value="Genomic_DNA"/>
</dbReference>
<dbReference type="STRING" id="754436.JCM19237_615"/>
<name>A0A090QQW3_9GAMM</name>
<keyword evidence="1" id="KW-0812">Transmembrane</keyword>
<evidence type="ECO:0000256" key="1">
    <source>
        <dbReference type="SAM" id="Phobius"/>
    </source>
</evidence>
<proteinExistence type="predicted"/>
<organism evidence="2 3">
    <name type="scientific">Photobacterium aphoticum</name>
    <dbReference type="NCBI Taxonomy" id="754436"/>
    <lineage>
        <taxon>Bacteria</taxon>
        <taxon>Pseudomonadati</taxon>
        <taxon>Pseudomonadota</taxon>
        <taxon>Gammaproteobacteria</taxon>
        <taxon>Vibrionales</taxon>
        <taxon>Vibrionaceae</taxon>
        <taxon>Photobacterium</taxon>
    </lineage>
</organism>